<dbReference type="PROSITE" id="PS51257">
    <property type="entry name" value="PROKAR_LIPOPROTEIN"/>
    <property type="match status" value="1"/>
</dbReference>
<dbReference type="EMBL" id="NVSR01000028">
    <property type="protein sequence ID" value="PCI28691.1"/>
    <property type="molecule type" value="Genomic_DNA"/>
</dbReference>
<organism evidence="2 3">
    <name type="scientific">SAR324 cluster bacterium</name>
    <dbReference type="NCBI Taxonomy" id="2024889"/>
    <lineage>
        <taxon>Bacteria</taxon>
        <taxon>Deltaproteobacteria</taxon>
        <taxon>SAR324 cluster</taxon>
    </lineage>
</organism>
<evidence type="ECO:0000313" key="2">
    <source>
        <dbReference type="EMBL" id="PCI28691.1"/>
    </source>
</evidence>
<gene>
    <name evidence="2" type="ORF">COB67_05810</name>
</gene>
<evidence type="ECO:0000313" key="3">
    <source>
        <dbReference type="Proteomes" id="UP000218113"/>
    </source>
</evidence>
<feature type="region of interest" description="Disordered" evidence="1">
    <location>
        <begin position="23"/>
        <end position="62"/>
    </location>
</feature>
<comment type="caution">
    <text evidence="2">The sequence shown here is derived from an EMBL/GenBank/DDBJ whole genome shotgun (WGS) entry which is preliminary data.</text>
</comment>
<reference evidence="3" key="1">
    <citation type="submission" date="2017-08" db="EMBL/GenBank/DDBJ databases">
        <title>A dynamic microbial community with high functional redundancy inhabits the cold, oxic subseafloor aquifer.</title>
        <authorList>
            <person name="Tully B.J."/>
            <person name="Wheat C.G."/>
            <person name="Glazer B.T."/>
            <person name="Huber J.A."/>
        </authorList>
    </citation>
    <scope>NUCLEOTIDE SEQUENCE [LARGE SCALE GENOMIC DNA]</scope>
</reference>
<proteinExistence type="predicted"/>
<sequence length="487" mass="54941">MTRVRVALILIFSIIFLVSCTSVPSKEQGGPAGKKTPIETLDQTRQTKKQAPTEPPEKAAADRRVSVSASFEVNQQNYPFIEKGIVKGLNFHNNRFFLPLNSTLKIQLNAQNNNLHEVRWTFFQLKETQEQKLFSRLGNQFSFPIEQRMAFRLQLKTIINQQVINKNFYFHTAPTANISITQPQLDKVLKEDQKVTLQATVNDGLGNRPLIAWVLKNKNYERLLGVGPQIEVKHLDRGYNEVRAVAMNWQGQQMHSRPVGLILPVKKVATQIKKPQNGSRLLPGKPVIFFAEGVDLQYSLDGEEFRPGGGFIRLGLISGAHRVTFRGRFGQASADFFIDPAPKQVARVVRIQGSLLLKQEKGFWRKIKEGAALPAGSVIQPGFKSLAEIQTREGMVHMIKSGESARLTTKGKLIRNLPAEELVVYQLIYPEDIQMAVDQLEQTVAQLKELQKTHYVQSITVEEGADVHQLIDLILQGKVEIKDIRLE</sequence>
<dbReference type="Proteomes" id="UP000218113">
    <property type="component" value="Unassembled WGS sequence"/>
</dbReference>
<protein>
    <submittedName>
        <fullName evidence="2">Uncharacterized protein</fullName>
    </submittedName>
</protein>
<evidence type="ECO:0000256" key="1">
    <source>
        <dbReference type="SAM" id="MobiDB-lite"/>
    </source>
</evidence>
<name>A0A2A4T5T2_9DELT</name>
<accession>A0A2A4T5T2</accession>
<dbReference type="AlphaFoldDB" id="A0A2A4T5T2"/>